<organism evidence="2">
    <name type="scientific">Tanacetum cinerariifolium</name>
    <name type="common">Dalmatian daisy</name>
    <name type="synonym">Chrysanthemum cinerariifolium</name>
    <dbReference type="NCBI Taxonomy" id="118510"/>
    <lineage>
        <taxon>Eukaryota</taxon>
        <taxon>Viridiplantae</taxon>
        <taxon>Streptophyta</taxon>
        <taxon>Embryophyta</taxon>
        <taxon>Tracheophyta</taxon>
        <taxon>Spermatophyta</taxon>
        <taxon>Magnoliopsida</taxon>
        <taxon>eudicotyledons</taxon>
        <taxon>Gunneridae</taxon>
        <taxon>Pentapetalae</taxon>
        <taxon>asterids</taxon>
        <taxon>campanulids</taxon>
        <taxon>Asterales</taxon>
        <taxon>Asteraceae</taxon>
        <taxon>Asteroideae</taxon>
        <taxon>Anthemideae</taxon>
        <taxon>Anthemidinae</taxon>
        <taxon>Tanacetum</taxon>
    </lineage>
</organism>
<feature type="non-terminal residue" evidence="2">
    <location>
        <position position="124"/>
    </location>
</feature>
<accession>A0A699W9B7</accession>
<feature type="region of interest" description="Disordered" evidence="1">
    <location>
        <begin position="1"/>
        <end position="26"/>
    </location>
</feature>
<dbReference type="EMBL" id="BKCJ011572871">
    <property type="protein sequence ID" value="GFD42386.1"/>
    <property type="molecule type" value="Genomic_DNA"/>
</dbReference>
<proteinExistence type="predicted"/>
<reference evidence="2" key="1">
    <citation type="journal article" date="2019" name="Sci. Rep.">
        <title>Draft genome of Tanacetum cinerariifolium, the natural source of mosquito coil.</title>
        <authorList>
            <person name="Yamashiro T."/>
            <person name="Shiraishi A."/>
            <person name="Satake H."/>
            <person name="Nakayama K."/>
        </authorList>
    </citation>
    <scope>NUCLEOTIDE SEQUENCE</scope>
</reference>
<protein>
    <submittedName>
        <fullName evidence="2">Uncharacterized protein</fullName>
    </submittedName>
</protein>
<sequence length="124" mass="13558">MKVVPPPLTRDYTSLSDHTDLDESQMSYGIKSSTSCDPKYVPNDFVSCDNSDKSLEVNTNDFAFSDSSVKSSEHKPTDSTSCASTYSVSTSVNEAKIELNVGTPIKEPIIIQDLPSFTCNSFDK</sequence>
<name>A0A699W9B7_TANCI</name>
<dbReference type="AlphaFoldDB" id="A0A699W9B7"/>
<evidence type="ECO:0000313" key="2">
    <source>
        <dbReference type="EMBL" id="GFD42386.1"/>
    </source>
</evidence>
<gene>
    <name evidence="2" type="ORF">Tci_914355</name>
</gene>
<comment type="caution">
    <text evidence="2">The sequence shown here is derived from an EMBL/GenBank/DDBJ whole genome shotgun (WGS) entry which is preliminary data.</text>
</comment>
<evidence type="ECO:0000256" key="1">
    <source>
        <dbReference type="SAM" id="MobiDB-lite"/>
    </source>
</evidence>